<comment type="similarity">
    <text evidence="10 11">Belongs to the TonB-dependent receptor family.</text>
</comment>
<evidence type="ECO:0000256" key="8">
    <source>
        <dbReference type="ARBA" id="ARBA00023170"/>
    </source>
</evidence>
<accession>A0A1T5M6H6</accession>
<dbReference type="PANTHER" id="PTHR30069">
    <property type="entry name" value="TONB-DEPENDENT OUTER MEMBRANE RECEPTOR"/>
    <property type="match status" value="1"/>
</dbReference>
<dbReference type="PANTHER" id="PTHR30069:SF29">
    <property type="entry name" value="HEMOGLOBIN AND HEMOGLOBIN-HAPTOGLOBIN-BINDING PROTEIN 1-RELATED"/>
    <property type="match status" value="1"/>
</dbReference>
<dbReference type="Gene3D" id="2.170.130.10">
    <property type="entry name" value="TonB-dependent receptor, plug domain"/>
    <property type="match status" value="1"/>
</dbReference>
<dbReference type="AlphaFoldDB" id="A0A1T5M6H6"/>
<feature type="domain" description="TonB-dependent receptor plug" evidence="14">
    <location>
        <begin position="56"/>
        <end position="167"/>
    </location>
</feature>
<evidence type="ECO:0000256" key="12">
    <source>
        <dbReference type="SAM" id="MobiDB-lite"/>
    </source>
</evidence>
<proteinExistence type="inferred from homology"/>
<dbReference type="RefSeq" id="WP_079689077.1">
    <property type="nucleotide sequence ID" value="NZ_FUZU01000003.1"/>
</dbReference>
<dbReference type="Proteomes" id="UP000190961">
    <property type="component" value="Unassembled WGS sequence"/>
</dbReference>
<dbReference type="EMBL" id="FUZU01000003">
    <property type="protein sequence ID" value="SKC83831.1"/>
    <property type="molecule type" value="Genomic_DNA"/>
</dbReference>
<keyword evidence="4 10" id="KW-0812">Transmembrane</keyword>
<sequence length="714" mass="79295">MKNLFTAFVFIMYSGPVLLLYGQQADTLKADDYFDLSLEEIMNIRITTASKSAESIKDAPAIVSVISARDIERFGARSLSEVLDRATNVYFNSGYTYRNNMVSIRGNVTAIANTNVLILVDGRPFRESLDNGMNAAIYSSFPLNRVERIEIIRGPGSVLYGTCALTGIINIITKNVSESAPVSASVSYGTFASKQAQVSGAADLGKLKFTGGVNYFDTDGWDFSAYGEPEIIIQPDNSITVVPPSKNTIKMYEKSFGSNANLVFGDFKLLTNYMHTKQANMGTLPSWLNKTAGGDDAALHFNTTIDRLLIDLGYDKEITNNWRATLNVTYNNMFKKKLYPSLSNFEDDGKSNDYLVELTNYVKPFQNMNLVIGGLTNTQTGSARTYSKTASSENPLGYEPTNPFDKTAPRNESPYQIVKDYNQTWWSIYAQGDYTIGKHVKLIAGAQTNKVTGNDLYIAPRIGSIFYVNASSGIKVLYGKAFRSPTQSERYGNNVPDIYPNADLKPETIGTFETQLFYTKSTFEVYLTYYNSLQTDIIRQSIDDSERIEVSFGPGLTFMVPTYLNGGRLRSQGVELETKTFVTNSFSLTTGFSYQTTLDDQGNKDDYGMPKLMLKAGATYSFPFGLQLGVFNSYYGKGGDTDRSYTQAVNPPVKAYNYLSANVQYKLGKNFIIGVYANNILDEKIYYPEYRARTVNSLPGRAGRAINGTLTFKL</sequence>
<protein>
    <submittedName>
        <fullName evidence="15">Outer membrane receptor for ferrienterochelin and colicins</fullName>
    </submittedName>
</protein>
<dbReference type="GO" id="GO:0009279">
    <property type="term" value="C:cell outer membrane"/>
    <property type="evidence" value="ECO:0007669"/>
    <property type="project" value="UniProtKB-SubCell"/>
</dbReference>
<evidence type="ECO:0000313" key="16">
    <source>
        <dbReference type="Proteomes" id="UP000190961"/>
    </source>
</evidence>
<gene>
    <name evidence="15" type="ORF">SAMN05660236_4562</name>
</gene>
<evidence type="ECO:0000259" key="14">
    <source>
        <dbReference type="Pfam" id="PF07715"/>
    </source>
</evidence>
<dbReference type="STRING" id="688867.SAMN05660236_4562"/>
<evidence type="ECO:0000256" key="3">
    <source>
        <dbReference type="ARBA" id="ARBA00022452"/>
    </source>
</evidence>
<keyword evidence="7 10" id="KW-0472">Membrane</keyword>
<evidence type="ECO:0000256" key="5">
    <source>
        <dbReference type="ARBA" id="ARBA00022729"/>
    </source>
</evidence>
<feature type="domain" description="TonB-dependent receptor-like beta-barrel" evidence="13">
    <location>
        <begin position="290"/>
        <end position="680"/>
    </location>
</feature>
<dbReference type="InterPro" id="IPR012910">
    <property type="entry name" value="Plug_dom"/>
</dbReference>
<evidence type="ECO:0000256" key="7">
    <source>
        <dbReference type="ARBA" id="ARBA00023136"/>
    </source>
</evidence>
<feature type="region of interest" description="Disordered" evidence="12">
    <location>
        <begin position="386"/>
        <end position="411"/>
    </location>
</feature>
<comment type="subcellular location">
    <subcellularLocation>
        <location evidence="1 10">Cell outer membrane</location>
        <topology evidence="1 10">Multi-pass membrane protein</topology>
    </subcellularLocation>
</comment>
<dbReference type="GO" id="GO:0015344">
    <property type="term" value="F:siderophore uptake transmembrane transporter activity"/>
    <property type="evidence" value="ECO:0007669"/>
    <property type="project" value="TreeGrafter"/>
</dbReference>
<evidence type="ECO:0000256" key="4">
    <source>
        <dbReference type="ARBA" id="ARBA00022692"/>
    </source>
</evidence>
<keyword evidence="3 10" id="KW-1134">Transmembrane beta strand</keyword>
<dbReference type="OrthoDB" id="9764669at2"/>
<dbReference type="GO" id="GO:0044718">
    <property type="term" value="P:siderophore transmembrane transport"/>
    <property type="evidence" value="ECO:0007669"/>
    <property type="project" value="TreeGrafter"/>
</dbReference>
<dbReference type="InterPro" id="IPR000531">
    <property type="entry name" value="Beta-barrel_TonB"/>
</dbReference>
<dbReference type="Pfam" id="PF07715">
    <property type="entry name" value="Plug"/>
    <property type="match status" value="1"/>
</dbReference>
<evidence type="ECO:0000256" key="11">
    <source>
        <dbReference type="RuleBase" id="RU003357"/>
    </source>
</evidence>
<dbReference type="Pfam" id="PF00593">
    <property type="entry name" value="TonB_dep_Rec_b-barrel"/>
    <property type="match status" value="1"/>
</dbReference>
<evidence type="ECO:0000313" key="15">
    <source>
        <dbReference type="EMBL" id="SKC83831.1"/>
    </source>
</evidence>
<keyword evidence="16" id="KW-1185">Reference proteome</keyword>
<keyword evidence="6 11" id="KW-0798">TonB box</keyword>
<reference evidence="15 16" key="1">
    <citation type="submission" date="2017-02" db="EMBL/GenBank/DDBJ databases">
        <authorList>
            <person name="Peterson S.W."/>
        </authorList>
    </citation>
    <scope>NUCLEOTIDE SEQUENCE [LARGE SCALE GENOMIC DNA]</scope>
    <source>
        <strain evidence="15 16">DSM 25262</strain>
    </source>
</reference>
<dbReference type="InterPro" id="IPR039426">
    <property type="entry name" value="TonB-dep_rcpt-like"/>
</dbReference>
<evidence type="ECO:0000259" key="13">
    <source>
        <dbReference type="Pfam" id="PF00593"/>
    </source>
</evidence>
<keyword evidence="9 10" id="KW-0998">Cell outer membrane</keyword>
<evidence type="ECO:0000256" key="2">
    <source>
        <dbReference type="ARBA" id="ARBA00022448"/>
    </source>
</evidence>
<keyword evidence="8 15" id="KW-0675">Receptor</keyword>
<dbReference type="SUPFAM" id="SSF56935">
    <property type="entry name" value="Porins"/>
    <property type="match status" value="1"/>
</dbReference>
<organism evidence="15 16">
    <name type="scientific">Ohtaekwangia koreensis</name>
    <dbReference type="NCBI Taxonomy" id="688867"/>
    <lineage>
        <taxon>Bacteria</taxon>
        <taxon>Pseudomonadati</taxon>
        <taxon>Bacteroidota</taxon>
        <taxon>Cytophagia</taxon>
        <taxon>Cytophagales</taxon>
        <taxon>Fulvivirgaceae</taxon>
        <taxon>Ohtaekwangia</taxon>
    </lineage>
</organism>
<dbReference type="InterPro" id="IPR037066">
    <property type="entry name" value="Plug_dom_sf"/>
</dbReference>
<evidence type="ECO:0000256" key="1">
    <source>
        <dbReference type="ARBA" id="ARBA00004571"/>
    </source>
</evidence>
<name>A0A1T5M6H6_9BACT</name>
<evidence type="ECO:0000256" key="9">
    <source>
        <dbReference type="ARBA" id="ARBA00023237"/>
    </source>
</evidence>
<evidence type="ECO:0000256" key="10">
    <source>
        <dbReference type="PROSITE-ProRule" id="PRU01360"/>
    </source>
</evidence>
<dbReference type="PROSITE" id="PS52016">
    <property type="entry name" value="TONB_DEPENDENT_REC_3"/>
    <property type="match status" value="1"/>
</dbReference>
<keyword evidence="5" id="KW-0732">Signal</keyword>
<evidence type="ECO:0000256" key="6">
    <source>
        <dbReference type="ARBA" id="ARBA00023077"/>
    </source>
</evidence>
<dbReference type="Gene3D" id="2.40.170.20">
    <property type="entry name" value="TonB-dependent receptor, beta-barrel domain"/>
    <property type="match status" value="1"/>
</dbReference>
<keyword evidence="2 10" id="KW-0813">Transport</keyword>
<dbReference type="InterPro" id="IPR036942">
    <property type="entry name" value="Beta-barrel_TonB_sf"/>
</dbReference>